<dbReference type="Proteomes" id="UP001307849">
    <property type="component" value="Unassembled WGS sequence"/>
</dbReference>
<dbReference type="PANTHER" id="PTHR24166">
    <property type="entry name" value="ROLLING PEBBLES, ISOFORM B"/>
    <property type="match status" value="1"/>
</dbReference>
<feature type="repeat" description="ANK" evidence="3">
    <location>
        <begin position="1103"/>
        <end position="1135"/>
    </location>
</feature>
<dbReference type="Gene3D" id="1.25.40.20">
    <property type="entry name" value="Ankyrin repeat-containing domain"/>
    <property type="match status" value="4"/>
</dbReference>
<sequence length="1179" mass="133169">MAIQQQSKYKPLSRTQTWSPKSHQEYTLGWICALPKEQTVAKAMLDQIHPDLPKPANDENTYSLGSIGEHNIVIACLPKDTVSTNEAAIVAAQMLNTFPSIKIGLMVGIGGGIPPRIRLGDVVVGIQVVQWDFGKAGMDGRFERTSAIQRPPRALRTAISRLETEHDLHGVKIPQYLSEIKKKLPNLAPKFGWSEALTDPLFSSSDDIINQSHGNGTSHTTTVSWPNLMPNYTWIEYLKGFSTLSLSTWTNPITTVDKYITTIQRNPGDVKVHYGLIASGNQVIKDAKVRDNINQSLGGKVMCVEMEAAGLMSFPYIVIRGICDYADARKNDDWQEYAAMVAGACAKELLGYVQPGEVDREQPIREMLSQVHDDIGAVRSILNKKENFEILNWLTPIDYGPQQGDIFRSRQSGTGQWLFESTEYQSWLTSKQVLFCPGIPGAGKTVLTSIVINDLITRFSTSTSSEIGIAYVYCSFKRNHEQKLDDLLASLLKQLLQNQTPLPQVIKDLHQRHLGNRTRPSREDVIETLKSVINAYSRVFIIIDALDEFPESNGRANFISELFDLHDNHNVNILATSRFIPQITEKFKSHTIFEIHAHDEDVQKYLDNQISQSEKKLLQNHRGYITTEITKAVRGMFLLAKLHFESIRYKTTLKRIKTALETLPIGETAYDSAYETTLGRIKTNESDPEKIANQALWWIVCSKRPLTTSELQHALAVEIGEPNLDEENLPEIQDIISLCAGLVTIDEESDIVRLVHYTAQEYLERTWEKWFPNAHIDITERCITYLSYDIFKTRVSDGDSIISLEDSMISLGSRVLYDYALQNWVYHATASSIEITPLVLDFLKSEAGISAYSQTLSILQGYLDYGLWPPKRVTGVHLAAYFGLHKSVEELLKDNNIDLEAQDDNGRTPLALAVWWGHNTIIHLLLDKGANLETKDDDDQTPLLQSVIQGSEEVVKLLLERNADIECKDGFGRTPLLWAAWRGYDKITRLLLEKGADLEAEDIDGRTPLAWAVWWGNEKAMRLLLDKGAYLEVKGYDGQTPLLWAAMKGHDRTIRLLLEKGADLNVEDENGRTPLSWALWWEDEKTIELLINKGADLEVKDNFNQTPLLWAAMKGHDRLVKLLLDKGADLEVKDNDNRNPSALAIYWGHEDLAILLSRHEEAKQSRGHEEIERRILIET</sequence>
<dbReference type="Pfam" id="PF22939">
    <property type="entry name" value="WHD_GPIID"/>
    <property type="match status" value="1"/>
</dbReference>
<keyword evidence="2 3" id="KW-0040">ANK repeat</keyword>
<gene>
    <name evidence="7" type="ORF">TWF506_008426</name>
</gene>
<name>A0AAN8RXD8_9PEZI</name>
<dbReference type="InterPro" id="IPR027417">
    <property type="entry name" value="P-loop_NTPase"/>
</dbReference>
<dbReference type="InterPro" id="IPR056884">
    <property type="entry name" value="NPHP3-like_N"/>
</dbReference>
<dbReference type="SUPFAM" id="SSF48403">
    <property type="entry name" value="Ankyrin repeat"/>
    <property type="match status" value="1"/>
</dbReference>
<dbReference type="Gene3D" id="3.40.50.1580">
    <property type="entry name" value="Nucleoside phosphorylase domain"/>
    <property type="match status" value="1"/>
</dbReference>
<proteinExistence type="predicted"/>
<dbReference type="SUPFAM" id="SSF53167">
    <property type="entry name" value="Purine and uridine phosphorylases"/>
    <property type="match status" value="1"/>
</dbReference>
<feature type="repeat" description="ANK" evidence="3">
    <location>
        <begin position="1070"/>
        <end position="1102"/>
    </location>
</feature>
<dbReference type="InterPro" id="IPR036770">
    <property type="entry name" value="Ankyrin_rpt-contain_sf"/>
</dbReference>
<evidence type="ECO:0000256" key="3">
    <source>
        <dbReference type="PROSITE-ProRule" id="PRU00023"/>
    </source>
</evidence>
<dbReference type="InterPro" id="IPR000845">
    <property type="entry name" value="Nucleoside_phosphorylase_d"/>
</dbReference>
<feature type="repeat" description="ANK" evidence="3">
    <location>
        <begin position="1004"/>
        <end position="1036"/>
    </location>
</feature>
<reference evidence="7 8" key="1">
    <citation type="submission" date="2019-10" db="EMBL/GenBank/DDBJ databases">
        <authorList>
            <person name="Palmer J.M."/>
        </authorList>
    </citation>
    <scope>NUCLEOTIDE SEQUENCE [LARGE SCALE GENOMIC DNA]</scope>
    <source>
        <strain evidence="7 8">TWF506</strain>
    </source>
</reference>
<feature type="repeat" description="ANK" evidence="3">
    <location>
        <begin position="971"/>
        <end position="1003"/>
    </location>
</feature>
<feature type="repeat" description="ANK" evidence="3">
    <location>
        <begin position="905"/>
        <end position="937"/>
    </location>
</feature>
<dbReference type="InterPro" id="IPR002110">
    <property type="entry name" value="Ankyrin_rpt"/>
</dbReference>
<keyword evidence="8" id="KW-1185">Reference proteome</keyword>
<accession>A0AAN8RXD8</accession>
<dbReference type="Gene3D" id="3.40.50.300">
    <property type="entry name" value="P-loop containing nucleotide triphosphate hydrolases"/>
    <property type="match status" value="1"/>
</dbReference>
<dbReference type="AlphaFoldDB" id="A0AAN8RXD8"/>
<evidence type="ECO:0000259" key="6">
    <source>
        <dbReference type="Pfam" id="PF24883"/>
    </source>
</evidence>
<dbReference type="InterPro" id="IPR054471">
    <property type="entry name" value="GPIID_WHD"/>
</dbReference>
<dbReference type="Pfam" id="PF24883">
    <property type="entry name" value="NPHP3_N"/>
    <property type="match status" value="1"/>
</dbReference>
<feature type="domain" description="GPI inositol-deacylase winged helix" evidence="5">
    <location>
        <begin position="689"/>
        <end position="764"/>
    </location>
</feature>
<evidence type="ECO:0000313" key="7">
    <source>
        <dbReference type="EMBL" id="KAK6513996.1"/>
    </source>
</evidence>
<dbReference type="Pfam" id="PF01048">
    <property type="entry name" value="PNP_UDP_1"/>
    <property type="match status" value="1"/>
</dbReference>
<dbReference type="SUPFAM" id="SSF52540">
    <property type="entry name" value="P-loop containing nucleoside triphosphate hydrolases"/>
    <property type="match status" value="1"/>
</dbReference>
<dbReference type="InterPro" id="IPR035994">
    <property type="entry name" value="Nucleoside_phosphorylase_sf"/>
</dbReference>
<dbReference type="GO" id="GO:0009116">
    <property type="term" value="P:nucleoside metabolic process"/>
    <property type="evidence" value="ECO:0007669"/>
    <property type="project" value="InterPro"/>
</dbReference>
<keyword evidence="1" id="KW-0677">Repeat</keyword>
<dbReference type="PANTHER" id="PTHR24166:SF48">
    <property type="entry name" value="PROTEIN VAPYRIN"/>
    <property type="match status" value="1"/>
</dbReference>
<organism evidence="7 8">
    <name type="scientific">Arthrobotrys conoides</name>
    <dbReference type="NCBI Taxonomy" id="74498"/>
    <lineage>
        <taxon>Eukaryota</taxon>
        <taxon>Fungi</taxon>
        <taxon>Dikarya</taxon>
        <taxon>Ascomycota</taxon>
        <taxon>Pezizomycotina</taxon>
        <taxon>Orbiliomycetes</taxon>
        <taxon>Orbiliales</taxon>
        <taxon>Orbiliaceae</taxon>
        <taxon>Arthrobotrys</taxon>
    </lineage>
</organism>
<dbReference type="PRINTS" id="PR01415">
    <property type="entry name" value="ANKYRIN"/>
</dbReference>
<dbReference type="GO" id="GO:0003824">
    <property type="term" value="F:catalytic activity"/>
    <property type="evidence" value="ECO:0007669"/>
    <property type="project" value="InterPro"/>
</dbReference>
<evidence type="ECO:0000259" key="4">
    <source>
        <dbReference type="Pfam" id="PF01048"/>
    </source>
</evidence>
<comment type="caution">
    <text evidence="7">The sequence shown here is derived from an EMBL/GenBank/DDBJ whole genome shotgun (WGS) entry which is preliminary data.</text>
</comment>
<feature type="repeat" description="ANK" evidence="3">
    <location>
        <begin position="1037"/>
        <end position="1069"/>
    </location>
</feature>
<dbReference type="Pfam" id="PF00023">
    <property type="entry name" value="Ank"/>
    <property type="match status" value="3"/>
</dbReference>
<feature type="domain" description="Nucleoside phosphorylase" evidence="4">
    <location>
        <begin position="50"/>
        <end position="160"/>
    </location>
</feature>
<evidence type="ECO:0000313" key="8">
    <source>
        <dbReference type="Proteomes" id="UP001307849"/>
    </source>
</evidence>
<feature type="domain" description="Nephrocystin 3-like N-terminal" evidence="6">
    <location>
        <begin position="413"/>
        <end position="578"/>
    </location>
</feature>
<dbReference type="Pfam" id="PF12796">
    <property type="entry name" value="Ank_2"/>
    <property type="match status" value="2"/>
</dbReference>
<evidence type="ECO:0000256" key="1">
    <source>
        <dbReference type="ARBA" id="ARBA00022737"/>
    </source>
</evidence>
<dbReference type="SMART" id="SM00248">
    <property type="entry name" value="ANK"/>
    <property type="match status" value="9"/>
</dbReference>
<evidence type="ECO:0000259" key="5">
    <source>
        <dbReference type="Pfam" id="PF22939"/>
    </source>
</evidence>
<dbReference type="InterPro" id="IPR050889">
    <property type="entry name" value="Dendritic_Spine_Reg/Scaffold"/>
</dbReference>
<evidence type="ECO:0000256" key="2">
    <source>
        <dbReference type="ARBA" id="ARBA00023043"/>
    </source>
</evidence>
<dbReference type="PROSITE" id="PS50088">
    <property type="entry name" value="ANK_REPEAT"/>
    <property type="match status" value="7"/>
</dbReference>
<dbReference type="EMBL" id="JAVHJM010000005">
    <property type="protein sequence ID" value="KAK6513996.1"/>
    <property type="molecule type" value="Genomic_DNA"/>
</dbReference>
<dbReference type="PROSITE" id="PS50297">
    <property type="entry name" value="ANK_REP_REGION"/>
    <property type="match status" value="7"/>
</dbReference>
<evidence type="ECO:0008006" key="9">
    <source>
        <dbReference type="Google" id="ProtNLM"/>
    </source>
</evidence>
<feature type="repeat" description="ANK" evidence="3">
    <location>
        <begin position="938"/>
        <end position="970"/>
    </location>
</feature>
<protein>
    <recommendedName>
        <fullName evidence="9">Nucleoside phosphorylase domain-containing protein</fullName>
    </recommendedName>
</protein>